<evidence type="ECO:0000313" key="2">
    <source>
        <dbReference type="Proteomes" id="UP000220353"/>
    </source>
</evidence>
<proteinExistence type="predicted"/>
<evidence type="ECO:0000313" key="1">
    <source>
        <dbReference type="EMBL" id="PDT46657.1"/>
    </source>
</evidence>
<name>A0A2A6LWE6_RHIFR</name>
<dbReference type="Proteomes" id="UP000220353">
    <property type="component" value="Unassembled WGS sequence"/>
</dbReference>
<sequence length="144" mass="15975">MEERREFHRGVYVGGSHNREARTSGHRHWPDDVKARIVSESPRSGVKEVAEGYWLQPNDLSSWLTMARRGKLILPAPEDAVEFAGMVIEATDAELPIIDTSHLEIVVGPVTIRWRIKGGVMIGRFAPSKSAVQRSGATACKRTS</sequence>
<reference evidence="1 2" key="1">
    <citation type="submission" date="2017-09" db="EMBL/GenBank/DDBJ databases">
        <title>Comparative genomics of rhizobia isolated from Phaseolus vulgaris in China.</title>
        <authorList>
            <person name="Tong W."/>
        </authorList>
    </citation>
    <scope>NUCLEOTIDE SEQUENCE [LARGE SCALE GENOMIC DNA]</scope>
    <source>
        <strain evidence="1 2">PCH1</strain>
    </source>
</reference>
<dbReference type="EMBL" id="NWTC01000012">
    <property type="protein sequence ID" value="PDT46657.1"/>
    <property type="molecule type" value="Genomic_DNA"/>
</dbReference>
<accession>A0A2A6LWE6</accession>
<protein>
    <submittedName>
        <fullName evidence="1">Uncharacterized protein</fullName>
    </submittedName>
</protein>
<gene>
    <name evidence="1" type="ORF">CO661_17265</name>
</gene>
<dbReference type="AlphaFoldDB" id="A0A2A6LWE6"/>
<organism evidence="1 2">
    <name type="scientific">Rhizobium fredii</name>
    <name type="common">Sinorhizobium fredii</name>
    <dbReference type="NCBI Taxonomy" id="380"/>
    <lineage>
        <taxon>Bacteria</taxon>
        <taxon>Pseudomonadati</taxon>
        <taxon>Pseudomonadota</taxon>
        <taxon>Alphaproteobacteria</taxon>
        <taxon>Hyphomicrobiales</taxon>
        <taxon>Rhizobiaceae</taxon>
        <taxon>Sinorhizobium/Ensifer group</taxon>
        <taxon>Sinorhizobium</taxon>
    </lineage>
</organism>
<comment type="caution">
    <text evidence="1">The sequence shown here is derived from an EMBL/GenBank/DDBJ whole genome shotgun (WGS) entry which is preliminary data.</text>
</comment>